<protein>
    <submittedName>
        <fullName evidence="1">Uncharacterized protein</fullName>
    </submittedName>
</protein>
<name>A0A6J5P2V6_9CAUD</name>
<dbReference type="EMBL" id="LR796784">
    <property type="protein sequence ID" value="CAB4166250.1"/>
    <property type="molecule type" value="Genomic_DNA"/>
</dbReference>
<evidence type="ECO:0000313" key="1">
    <source>
        <dbReference type="EMBL" id="CAB4166250.1"/>
    </source>
</evidence>
<proteinExistence type="predicted"/>
<organism evidence="1">
    <name type="scientific">uncultured Caudovirales phage</name>
    <dbReference type="NCBI Taxonomy" id="2100421"/>
    <lineage>
        <taxon>Viruses</taxon>
        <taxon>Duplodnaviria</taxon>
        <taxon>Heunggongvirae</taxon>
        <taxon>Uroviricota</taxon>
        <taxon>Caudoviricetes</taxon>
        <taxon>Peduoviridae</taxon>
        <taxon>Maltschvirus</taxon>
        <taxon>Maltschvirus maltsch</taxon>
    </lineage>
</organism>
<gene>
    <name evidence="1" type="ORF">UFOVP841_30</name>
</gene>
<accession>A0A6J5P2V6</accession>
<sequence>MSDPTQPESELEDDGYAHSRIYMGQRLMLLCHKHALALIDLADGNGVQLRIERLEIEDFGEQCRACMAAEPEPDTPQIILQ</sequence>
<reference evidence="1" key="1">
    <citation type="submission" date="2020-04" db="EMBL/GenBank/DDBJ databases">
        <authorList>
            <person name="Chiriac C."/>
            <person name="Salcher M."/>
            <person name="Ghai R."/>
            <person name="Kavagutti S V."/>
        </authorList>
    </citation>
    <scope>NUCLEOTIDE SEQUENCE</scope>
</reference>